<organism evidence="1 2">
    <name type="scientific">Calycomorphotria hydatis</name>
    <dbReference type="NCBI Taxonomy" id="2528027"/>
    <lineage>
        <taxon>Bacteria</taxon>
        <taxon>Pseudomonadati</taxon>
        <taxon>Planctomycetota</taxon>
        <taxon>Planctomycetia</taxon>
        <taxon>Planctomycetales</taxon>
        <taxon>Planctomycetaceae</taxon>
        <taxon>Calycomorphotria</taxon>
    </lineage>
</organism>
<proteinExistence type="predicted"/>
<sequence length="94" mass="11059">MSRRFIQFADSNALKCRNSARKWRNTKISRQPICIGEDCITPIYNEFSRFSPRLFSGSGGKSEKFFVRLIFLRKPEGSMQIFNEDAFPFSFRTF</sequence>
<dbReference type="Proteomes" id="UP000319976">
    <property type="component" value="Chromosome"/>
</dbReference>
<dbReference type="AlphaFoldDB" id="A0A517TFF1"/>
<evidence type="ECO:0000313" key="2">
    <source>
        <dbReference type="Proteomes" id="UP000319976"/>
    </source>
</evidence>
<dbReference type="EMBL" id="CP036316">
    <property type="protein sequence ID" value="QDT67087.1"/>
    <property type="molecule type" value="Genomic_DNA"/>
</dbReference>
<gene>
    <name evidence="1" type="ORF">V22_43600</name>
</gene>
<accession>A0A517TFF1</accession>
<keyword evidence="2" id="KW-1185">Reference proteome</keyword>
<protein>
    <submittedName>
        <fullName evidence="1">Uncharacterized protein</fullName>
    </submittedName>
</protein>
<dbReference type="KEGG" id="chya:V22_43600"/>
<name>A0A517TFF1_9PLAN</name>
<evidence type="ECO:0000313" key="1">
    <source>
        <dbReference type="EMBL" id="QDT67087.1"/>
    </source>
</evidence>
<reference evidence="1 2" key="1">
    <citation type="submission" date="2019-02" db="EMBL/GenBank/DDBJ databases">
        <title>Deep-cultivation of Planctomycetes and their phenomic and genomic characterization uncovers novel biology.</title>
        <authorList>
            <person name="Wiegand S."/>
            <person name="Jogler M."/>
            <person name="Boedeker C."/>
            <person name="Pinto D."/>
            <person name="Vollmers J."/>
            <person name="Rivas-Marin E."/>
            <person name="Kohn T."/>
            <person name="Peeters S.H."/>
            <person name="Heuer A."/>
            <person name="Rast P."/>
            <person name="Oberbeckmann S."/>
            <person name="Bunk B."/>
            <person name="Jeske O."/>
            <person name="Meyerdierks A."/>
            <person name="Storesund J.E."/>
            <person name="Kallscheuer N."/>
            <person name="Luecker S."/>
            <person name="Lage O.M."/>
            <person name="Pohl T."/>
            <person name="Merkel B.J."/>
            <person name="Hornburger P."/>
            <person name="Mueller R.-W."/>
            <person name="Bruemmer F."/>
            <person name="Labrenz M."/>
            <person name="Spormann A.M."/>
            <person name="Op den Camp H."/>
            <person name="Overmann J."/>
            <person name="Amann R."/>
            <person name="Jetten M.S.M."/>
            <person name="Mascher T."/>
            <person name="Medema M.H."/>
            <person name="Devos D.P."/>
            <person name="Kaster A.-K."/>
            <person name="Ovreas L."/>
            <person name="Rohde M."/>
            <person name="Galperin M.Y."/>
            <person name="Jogler C."/>
        </authorList>
    </citation>
    <scope>NUCLEOTIDE SEQUENCE [LARGE SCALE GENOMIC DNA]</scope>
    <source>
        <strain evidence="1 2">V22</strain>
    </source>
</reference>